<dbReference type="PATRIC" id="fig|1231190.3.peg.867"/>
<keyword evidence="2" id="KW-1185">Reference proteome</keyword>
<name>K2P9X4_9HYPH</name>
<sequence>MANRIVLGAFDGTFVLRASRPGYDVLDPALLPEHVSFDSRWQEAGNIVQRGTFKLSGSSTFNITYPGAVTAPPLVMVTMSGENNNLDQWWNITVNDEQNWRVRIYFASAVAIGSEGIQISKSNANPVGNGERTFFYSVMRNLYG</sequence>
<proteinExistence type="predicted"/>
<organism evidence="1 2">
    <name type="scientific">Nitratireductor indicus C115</name>
    <dbReference type="NCBI Taxonomy" id="1231190"/>
    <lineage>
        <taxon>Bacteria</taxon>
        <taxon>Pseudomonadati</taxon>
        <taxon>Pseudomonadota</taxon>
        <taxon>Alphaproteobacteria</taxon>
        <taxon>Hyphomicrobiales</taxon>
        <taxon>Phyllobacteriaceae</taxon>
        <taxon>Nitratireductor</taxon>
    </lineage>
</organism>
<accession>K2P9X4</accession>
<dbReference type="STRING" id="721133.SAMN05216176_101486"/>
<evidence type="ECO:0000313" key="1">
    <source>
        <dbReference type="EMBL" id="EKF43971.1"/>
    </source>
</evidence>
<dbReference type="RefSeq" id="WP_009756105.1">
    <property type="nucleotide sequence ID" value="NZ_AMSI01000002.1"/>
</dbReference>
<comment type="caution">
    <text evidence="1">The sequence shown here is derived from an EMBL/GenBank/DDBJ whole genome shotgun (WGS) entry which is preliminary data.</text>
</comment>
<gene>
    <name evidence="1" type="ORF">NA8A_04145</name>
</gene>
<evidence type="ECO:0000313" key="2">
    <source>
        <dbReference type="Proteomes" id="UP000007374"/>
    </source>
</evidence>
<dbReference type="Proteomes" id="UP000007374">
    <property type="component" value="Unassembled WGS sequence"/>
</dbReference>
<dbReference type="EMBL" id="AMSI01000002">
    <property type="protein sequence ID" value="EKF43971.1"/>
    <property type="molecule type" value="Genomic_DNA"/>
</dbReference>
<reference evidence="1 2" key="1">
    <citation type="journal article" date="2012" name="J. Bacteriol.">
        <title>Genome Sequence of Nitratireductor indicus Type Strain C115.</title>
        <authorList>
            <person name="Lai Q."/>
            <person name="Li G."/>
            <person name="Yu Z."/>
            <person name="Shao Z."/>
        </authorList>
    </citation>
    <scope>NUCLEOTIDE SEQUENCE [LARGE SCALE GENOMIC DNA]</scope>
    <source>
        <strain evidence="1 2">C115</strain>
    </source>
</reference>
<protein>
    <submittedName>
        <fullName evidence="1">Uncharacterized protein</fullName>
    </submittedName>
</protein>
<dbReference type="AlphaFoldDB" id="K2P9X4"/>
<dbReference type="OrthoDB" id="8030786at2"/>